<evidence type="ECO:0000313" key="7">
    <source>
        <dbReference type="Proteomes" id="UP001141434"/>
    </source>
</evidence>
<reference evidence="6" key="2">
    <citation type="journal article" date="2023" name="IMA Fungus">
        <title>Comparative genomic study of the Penicillium genus elucidates a diverse pangenome and 15 lateral gene transfer events.</title>
        <authorList>
            <person name="Petersen C."/>
            <person name="Sorensen T."/>
            <person name="Nielsen M.R."/>
            <person name="Sondergaard T.E."/>
            <person name="Sorensen J.L."/>
            <person name="Fitzpatrick D.A."/>
            <person name="Frisvad J.C."/>
            <person name="Nielsen K.L."/>
        </authorList>
    </citation>
    <scope>NUCLEOTIDE SEQUENCE</scope>
    <source>
        <strain evidence="6">IBT 34128</strain>
    </source>
</reference>
<accession>A0A9W9GA62</accession>
<feature type="repeat" description="ANK" evidence="3">
    <location>
        <begin position="1019"/>
        <end position="1051"/>
    </location>
</feature>
<keyword evidence="4" id="KW-0472">Membrane</keyword>
<feature type="transmembrane region" description="Helical" evidence="4">
    <location>
        <begin position="239"/>
        <end position="261"/>
    </location>
</feature>
<dbReference type="Pfam" id="PF12796">
    <property type="entry name" value="Ank_2"/>
    <property type="match status" value="1"/>
</dbReference>
<comment type="caution">
    <text evidence="6">The sequence shown here is derived from an EMBL/GenBank/DDBJ whole genome shotgun (WGS) entry which is preliminary data.</text>
</comment>
<keyword evidence="4" id="KW-0812">Transmembrane</keyword>
<evidence type="ECO:0000256" key="3">
    <source>
        <dbReference type="PROSITE-ProRule" id="PRU00023"/>
    </source>
</evidence>
<dbReference type="GeneID" id="81390495"/>
<feature type="repeat" description="ANK" evidence="3">
    <location>
        <begin position="987"/>
        <end position="1019"/>
    </location>
</feature>
<evidence type="ECO:0000256" key="4">
    <source>
        <dbReference type="SAM" id="Phobius"/>
    </source>
</evidence>
<organism evidence="6 7">
    <name type="scientific">Penicillium alfredii</name>
    <dbReference type="NCBI Taxonomy" id="1506179"/>
    <lineage>
        <taxon>Eukaryota</taxon>
        <taxon>Fungi</taxon>
        <taxon>Dikarya</taxon>
        <taxon>Ascomycota</taxon>
        <taxon>Pezizomycotina</taxon>
        <taxon>Eurotiomycetes</taxon>
        <taxon>Eurotiomycetidae</taxon>
        <taxon>Eurotiales</taxon>
        <taxon>Aspergillaceae</taxon>
        <taxon>Penicillium</taxon>
    </lineage>
</organism>
<feature type="transmembrane region" description="Helical" evidence="4">
    <location>
        <begin position="328"/>
        <end position="346"/>
    </location>
</feature>
<evidence type="ECO:0000256" key="2">
    <source>
        <dbReference type="ARBA" id="ARBA00023043"/>
    </source>
</evidence>
<feature type="repeat" description="ANK" evidence="3">
    <location>
        <begin position="1052"/>
        <end position="1084"/>
    </location>
</feature>
<keyword evidence="4" id="KW-1133">Transmembrane helix</keyword>
<dbReference type="PANTHER" id="PTHR24171">
    <property type="entry name" value="ANKYRIN REPEAT DOMAIN-CONTAINING PROTEIN 39-RELATED"/>
    <property type="match status" value="1"/>
</dbReference>
<dbReference type="AlphaFoldDB" id="A0A9W9GA62"/>
<proteinExistence type="predicted"/>
<evidence type="ECO:0000256" key="5">
    <source>
        <dbReference type="SAM" id="SignalP"/>
    </source>
</evidence>
<dbReference type="PROSITE" id="PS50297">
    <property type="entry name" value="ANK_REP_REGION"/>
    <property type="match status" value="4"/>
</dbReference>
<name>A0A9W9GA62_9EURO</name>
<dbReference type="RefSeq" id="XP_056516177.1">
    <property type="nucleotide sequence ID" value="XM_056651327.1"/>
</dbReference>
<feature type="signal peptide" evidence="5">
    <location>
        <begin position="1"/>
        <end position="17"/>
    </location>
</feature>
<feature type="chain" id="PRO_5040790649" evidence="5">
    <location>
        <begin position="18"/>
        <end position="1144"/>
    </location>
</feature>
<keyword evidence="5" id="KW-0732">Signal</keyword>
<evidence type="ECO:0000256" key="1">
    <source>
        <dbReference type="ARBA" id="ARBA00022737"/>
    </source>
</evidence>
<keyword evidence="7" id="KW-1185">Reference proteome</keyword>
<dbReference type="SMART" id="SM00248">
    <property type="entry name" value="ANK"/>
    <property type="match status" value="5"/>
</dbReference>
<dbReference type="OrthoDB" id="7464126at2759"/>
<keyword evidence="1" id="KW-0677">Repeat</keyword>
<protein>
    <submittedName>
        <fullName evidence="6">Uncharacterized protein</fullName>
    </submittedName>
</protein>
<gene>
    <name evidence="6" type="ORF">NUU61_000744</name>
</gene>
<dbReference type="EMBL" id="JAPMSZ010000001">
    <property type="protein sequence ID" value="KAJ5114985.1"/>
    <property type="molecule type" value="Genomic_DNA"/>
</dbReference>
<dbReference type="Gene3D" id="1.25.40.20">
    <property type="entry name" value="Ankyrin repeat-containing domain"/>
    <property type="match status" value="1"/>
</dbReference>
<dbReference type="Proteomes" id="UP001141434">
    <property type="component" value="Unassembled WGS sequence"/>
</dbReference>
<reference evidence="6" key="1">
    <citation type="submission" date="2022-11" db="EMBL/GenBank/DDBJ databases">
        <authorList>
            <person name="Petersen C."/>
        </authorList>
    </citation>
    <scope>NUCLEOTIDE SEQUENCE</scope>
    <source>
        <strain evidence="6">IBT 34128</strain>
    </source>
</reference>
<dbReference type="InterPro" id="IPR002110">
    <property type="entry name" value="Ankyrin_rpt"/>
</dbReference>
<feature type="transmembrane region" description="Helical" evidence="4">
    <location>
        <begin position="197"/>
        <end position="219"/>
    </location>
</feature>
<evidence type="ECO:0000313" key="6">
    <source>
        <dbReference type="EMBL" id="KAJ5114985.1"/>
    </source>
</evidence>
<keyword evidence="2 3" id="KW-0040">ANK repeat</keyword>
<dbReference type="InterPro" id="IPR036770">
    <property type="entry name" value="Ankyrin_rpt-contain_sf"/>
</dbReference>
<dbReference type="SUPFAM" id="SSF48403">
    <property type="entry name" value="Ankyrin repeat"/>
    <property type="match status" value="1"/>
</dbReference>
<dbReference type="PROSITE" id="PS50088">
    <property type="entry name" value="ANK_REPEAT"/>
    <property type="match status" value="4"/>
</dbReference>
<feature type="repeat" description="ANK" evidence="3">
    <location>
        <begin position="1085"/>
        <end position="1117"/>
    </location>
</feature>
<sequence>MQGILLCLSLLVPFVLADDNWDNFTNNLATDLAPLITLFGERLTKQFLSESISLLDNIIFALSPLGVLTAVVSVIRVCGSSSLRAFIGRAQEGPSEAESELLPCVSESTAELFNDGGISRVFGRPKIVEVIVWQHDDPVTKKSTSRIGTLRNALCEGAWTQVDKGTELSVEKMHDELPELEIPNLSLNKGIKRRGQGWFYCAAILGTALQLGVMIYAALTVFVYPETFKKDGKAVAGYAFPFYIIGTTFLFVGMFFCAFIIERSSREYYFKPERASKIYWLQPGNQNVGDQVFKSFLATKEGTGGKMTKKLQYIKSTRDSQFEGQYTQIYLTLIFTMLGFIVQFVGLRGLHASVILAQLGSTFVMAIIRTCLRTERMAPSENKLVEKREITSYKRQELDFFTFYLENVESFHLLSPLHNSSDLSTRQPGTSSLAKKLIRTRIRLAELTSSQNRGLSVPWDDIPIRQTAQNLAETIEKTMDVMSGWGVEFGRVFKFTLPFECNAHSRQGSESSSEIYSICLLQGGDTLRWRMDANELEAVLGLWIWSLYKSDPDWCQPGLSRLVGLSKLDASKEETDLYFYKWIFRQTEATMVSSQMVQSSSQLFGLHSKVVSDDMDILVVNTVNDLETMAAQDIYIHFLREAFTFMKELGGEVDVIPGPHQSFLASSSHVDELVRSFEECSLGSREDALMCIIPTLKFRGLLPDLAADSINIRVRTEKYVENNQWQCAFLLIRWLCQRSDTSEFERSVYELGYLCRRAMLEGDEDGRAEGFKQTCDLLRSDIRAHFFEKQRCQRPRYWMNSQTCQDWWATFSKQLGWIVWRISVHTASLHWVQPRLEILNVPRTLPQSTNVGSSAGDSERGIQALEQWLTYTDDDVGFDRELPAYDDQLGYEWAWHNGYTVLLYFFLVRWTELSAKIPSLGHKAYVFSASNHSDWAMEVLHRHDIDIDTEDIRSYSPLVDRIFVRDLAAVKKLLDHGAAVNGNGGRNMMGPLEVAAGEGYDEIVELLLRYGASVESGRITFSALYLASNSDKFDTVRLLLSHGANIDPIGPRGVTPLISAVMDGRVQMIDLLLQNGANINFADSDGHTSVMLAAKFSNVDTLRLLLAKGANTKLRDSSGLTALDIAKKSTSTKAREALEAAGCT</sequence>
<dbReference type="Pfam" id="PF00023">
    <property type="entry name" value="Ank"/>
    <property type="match status" value="1"/>
</dbReference>
<feature type="transmembrane region" description="Helical" evidence="4">
    <location>
        <begin position="58"/>
        <end position="79"/>
    </location>
</feature>